<proteinExistence type="predicted"/>
<gene>
    <name evidence="2" type="ORF">NMY3_01614</name>
</gene>
<name>A0A654LXS6_9ARCH</name>
<dbReference type="Proteomes" id="UP000058925">
    <property type="component" value="Chromosome"/>
</dbReference>
<evidence type="ECO:0000256" key="1">
    <source>
        <dbReference type="SAM" id="Phobius"/>
    </source>
</evidence>
<dbReference type="EMBL" id="CP012850">
    <property type="protein sequence ID" value="ALI35817.1"/>
    <property type="molecule type" value="Genomic_DNA"/>
</dbReference>
<sequence>MTSYIYINFILNVKALTNFVILQLMLQQNFSNTDKSNIYGVDFFYSGLHFPRIDESNCISCILLPSNKFDQVNDYLTMIDNLLDQLDMMINKLK</sequence>
<protein>
    <submittedName>
        <fullName evidence="2">Uncharacterized protein</fullName>
    </submittedName>
</protein>
<keyword evidence="1" id="KW-1133">Transmembrane helix</keyword>
<keyword evidence="3" id="KW-1185">Reference proteome</keyword>
<reference evidence="3" key="1">
    <citation type="submission" date="2015-10" db="EMBL/GenBank/DDBJ databases">
        <title>Niche specialization of a soil ammonia-oxidizing archaeon, Candidatus Nitrosocosmicus oleophilus.</title>
        <authorList>
            <person name="Jung M.-Y."/>
            <person name="Rhee S.-K."/>
        </authorList>
    </citation>
    <scope>NUCLEOTIDE SEQUENCE [LARGE SCALE GENOMIC DNA]</scope>
    <source>
        <strain evidence="3">MY3</strain>
    </source>
</reference>
<dbReference type="AlphaFoldDB" id="A0A654LXS6"/>
<evidence type="ECO:0000313" key="2">
    <source>
        <dbReference type="EMBL" id="ALI35817.1"/>
    </source>
</evidence>
<accession>A0A654LXS6</accession>
<organism evidence="2 3">
    <name type="scientific">Candidatus Nitrosocosmicus oleophilus</name>
    <dbReference type="NCBI Taxonomy" id="1353260"/>
    <lineage>
        <taxon>Archaea</taxon>
        <taxon>Nitrososphaerota</taxon>
        <taxon>Nitrososphaeria</taxon>
        <taxon>Nitrososphaerales</taxon>
        <taxon>Nitrososphaeraceae</taxon>
        <taxon>Candidatus Nitrosocosmicus</taxon>
    </lineage>
</organism>
<evidence type="ECO:0000313" key="3">
    <source>
        <dbReference type="Proteomes" id="UP000058925"/>
    </source>
</evidence>
<dbReference type="KEGG" id="taa:NMY3_01614"/>
<keyword evidence="1" id="KW-0812">Transmembrane</keyword>
<keyword evidence="1" id="KW-0472">Membrane</keyword>
<feature type="transmembrane region" description="Helical" evidence="1">
    <location>
        <begin position="6"/>
        <end position="26"/>
    </location>
</feature>